<comment type="similarity">
    <text evidence="1">Belongs to the asteroid family.</text>
</comment>
<keyword evidence="2" id="KW-1185">Reference proteome</keyword>
<reference evidence="3" key="1">
    <citation type="submission" date="2025-08" db="UniProtKB">
        <authorList>
            <consortium name="RefSeq"/>
        </authorList>
    </citation>
    <scope>IDENTIFICATION</scope>
</reference>
<dbReference type="PANTHER" id="PTHR15665:SF1">
    <property type="entry name" value="PROTEIN ASTEROID HOMOLOG 1"/>
    <property type="match status" value="1"/>
</dbReference>
<evidence type="ECO:0000313" key="2">
    <source>
        <dbReference type="Proteomes" id="UP000694867"/>
    </source>
</evidence>
<gene>
    <name evidence="3" type="primary">LOC100899580</name>
</gene>
<dbReference type="Proteomes" id="UP000694867">
    <property type="component" value="Unplaced"/>
</dbReference>
<dbReference type="PANTHER" id="PTHR15665">
    <property type="entry name" value="ASTEROID PROTEIN"/>
    <property type="match status" value="1"/>
</dbReference>
<dbReference type="AlphaFoldDB" id="A0AAJ6QY30"/>
<accession>A0AAJ6QY30</accession>
<dbReference type="Gene3D" id="3.40.50.1010">
    <property type="entry name" value="5'-nuclease"/>
    <property type="match status" value="1"/>
</dbReference>
<dbReference type="InterPro" id="IPR029060">
    <property type="entry name" value="PIN-like_dom_sf"/>
</dbReference>
<evidence type="ECO:0000313" key="3">
    <source>
        <dbReference type="RefSeq" id="XP_003747600.1"/>
    </source>
</evidence>
<dbReference type="GeneID" id="100899580"/>
<dbReference type="SUPFAM" id="SSF88723">
    <property type="entry name" value="PIN domain-like"/>
    <property type="match status" value="1"/>
</dbReference>
<organism evidence="2 3">
    <name type="scientific">Galendromus occidentalis</name>
    <name type="common">western predatory mite</name>
    <dbReference type="NCBI Taxonomy" id="34638"/>
    <lineage>
        <taxon>Eukaryota</taxon>
        <taxon>Metazoa</taxon>
        <taxon>Ecdysozoa</taxon>
        <taxon>Arthropoda</taxon>
        <taxon>Chelicerata</taxon>
        <taxon>Arachnida</taxon>
        <taxon>Acari</taxon>
        <taxon>Parasitiformes</taxon>
        <taxon>Mesostigmata</taxon>
        <taxon>Gamasina</taxon>
        <taxon>Phytoseioidea</taxon>
        <taxon>Phytoseiidae</taxon>
        <taxon>Typhlodrominae</taxon>
        <taxon>Galendromus</taxon>
    </lineage>
</organism>
<dbReference type="KEGG" id="goe:100899580"/>
<protein>
    <submittedName>
        <fullName evidence="3">Uncharacterized protein LOC100899580</fullName>
    </submittedName>
</protein>
<sequence length="647" mass="74492">MAGLINIFGTNEHLSSLVEFSNCHVVVDGSNLQHLIGTQNSALSNLPAYEESVANFFKHFLNAGITPHVFFDGPSRSDSYKWGRARERREERLERLSNAPRETKRSVFEIPAPTAVQDIFRDVIYSLGIRSVQVSAKRDYTLEMISHAKYHKAFLVSGNTKFFVEDIPKGFVCIIAGRHQYFESRSQCIMKTFHYKKLTELIGLDKSPNPYALTMWRTALYHRDVFGKFTEQFGKQAHPPQFYPRSRCFWMQSLLSQKCRKVTHLKLLQFFLENKCADAERIVCGQLSPGDRGIAKLFFQQNIAAQLTTPDDVFERIANQIESGSFCDDDLPQWFLRYLTIECKVVPGLMDTLTDRRHYLMALTEDFNRESVNKTTVRLRRIIYGILFSDRKDSGGPVEVLELDREGMELREASLKPIRKLWNPNEQYEGHDVPGLKEMECLPEPERIKLFLLSLGVEESLRQKIDSKEVLYVIAVLRYWSVAAKGVRKQDLLRILLTALLVEKKYSKVSNVFRKPVRLREQEYINLGIDFEPSSVSMLLLGTFAHMHPLAQLQNSTLFGRTLHRLLMQPLGATSDCIETITSEVAFHHIYNLTNRMTEAELEEFVLDLVHEDSRGNFIDTLNLIWDEEARSLGEIILSGFRGDDEL</sequence>
<name>A0AAJ6QY30_9ACAR</name>
<proteinExistence type="inferred from homology"/>
<evidence type="ECO:0000256" key="1">
    <source>
        <dbReference type="ARBA" id="ARBA00007398"/>
    </source>
</evidence>
<dbReference type="RefSeq" id="XP_003747600.1">
    <property type="nucleotide sequence ID" value="XM_003747552.2"/>
</dbReference>
<dbReference type="InterPro" id="IPR026832">
    <property type="entry name" value="Asteroid"/>
</dbReference>